<dbReference type="PANTHER" id="PTHR31374:SF118">
    <property type="entry name" value="OS01G0924966 PROTEIN"/>
    <property type="match status" value="1"/>
</dbReference>
<keyword evidence="3" id="KW-1185">Reference proteome</keyword>
<evidence type="ECO:0000256" key="1">
    <source>
        <dbReference type="ARBA" id="ARBA00006974"/>
    </source>
</evidence>
<gene>
    <name evidence="2" type="ORF">AAHA92_07565</name>
</gene>
<comment type="caution">
    <text evidence="2">The sequence shown here is derived from an EMBL/GenBank/DDBJ whole genome shotgun (WGS) entry which is preliminary data.</text>
</comment>
<proteinExistence type="inferred from homology"/>
<dbReference type="Pfam" id="PF02519">
    <property type="entry name" value="Auxin_inducible"/>
    <property type="match status" value="1"/>
</dbReference>
<dbReference type="InterPro" id="IPR003676">
    <property type="entry name" value="SAUR_fam"/>
</dbReference>
<sequence length="119" mass="14110">MDLVKGFFNVWKRCKSIKKKGGSLMKSKSLPLNLEEIKVVPAGYLSIYVSRDKRRFLIKTEHLNHHLFKSLLQEAESEYGYRYESLIMLPCKVDHFVNVLKEIDYCCDWVCIDEPSQWY</sequence>
<protein>
    <submittedName>
        <fullName evidence="2">Auxin-induced protein 15A-like</fullName>
    </submittedName>
</protein>
<organism evidence="2 3">
    <name type="scientific">Salvia divinorum</name>
    <name type="common">Maria pastora</name>
    <name type="synonym">Diviner's sage</name>
    <dbReference type="NCBI Taxonomy" id="28513"/>
    <lineage>
        <taxon>Eukaryota</taxon>
        <taxon>Viridiplantae</taxon>
        <taxon>Streptophyta</taxon>
        <taxon>Embryophyta</taxon>
        <taxon>Tracheophyta</taxon>
        <taxon>Spermatophyta</taxon>
        <taxon>Magnoliopsida</taxon>
        <taxon>eudicotyledons</taxon>
        <taxon>Gunneridae</taxon>
        <taxon>Pentapetalae</taxon>
        <taxon>asterids</taxon>
        <taxon>lamiids</taxon>
        <taxon>Lamiales</taxon>
        <taxon>Lamiaceae</taxon>
        <taxon>Nepetoideae</taxon>
        <taxon>Mentheae</taxon>
        <taxon>Salviinae</taxon>
        <taxon>Salvia</taxon>
        <taxon>Salvia subgen. Calosphace</taxon>
    </lineage>
</organism>
<evidence type="ECO:0000313" key="3">
    <source>
        <dbReference type="Proteomes" id="UP001567538"/>
    </source>
</evidence>
<name>A0ABD1IC19_SALDI</name>
<dbReference type="Proteomes" id="UP001567538">
    <property type="component" value="Unassembled WGS sequence"/>
</dbReference>
<dbReference type="AlphaFoldDB" id="A0ABD1IC19"/>
<evidence type="ECO:0000313" key="2">
    <source>
        <dbReference type="EMBL" id="KAL1565338.1"/>
    </source>
</evidence>
<reference evidence="2 3" key="1">
    <citation type="submission" date="2024-06" db="EMBL/GenBank/DDBJ databases">
        <title>A chromosome level genome sequence of Diviner's sage (Salvia divinorum).</title>
        <authorList>
            <person name="Ford S.A."/>
            <person name="Ro D.-K."/>
            <person name="Ness R.W."/>
            <person name="Phillips M.A."/>
        </authorList>
    </citation>
    <scope>NUCLEOTIDE SEQUENCE [LARGE SCALE GENOMIC DNA]</scope>
    <source>
        <strain evidence="2">SAF-2024a</strain>
        <tissue evidence="2">Leaf</tissue>
    </source>
</reference>
<comment type="similarity">
    <text evidence="1">Belongs to the ARG7 family.</text>
</comment>
<dbReference type="EMBL" id="JBEAFC010000003">
    <property type="protein sequence ID" value="KAL1565338.1"/>
    <property type="molecule type" value="Genomic_DNA"/>
</dbReference>
<accession>A0ABD1IC19</accession>
<dbReference type="PANTHER" id="PTHR31374">
    <property type="entry name" value="AUXIN-INDUCED PROTEIN-LIKE-RELATED"/>
    <property type="match status" value="1"/>
</dbReference>